<proteinExistence type="predicted"/>
<dbReference type="EMBL" id="LWBO01000034">
    <property type="protein sequence ID" value="OQP44027.1"/>
    <property type="molecule type" value="Genomic_DNA"/>
</dbReference>
<feature type="domain" description="PKD" evidence="6">
    <location>
        <begin position="672"/>
        <end position="716"/>
    </location>
</feature>
<dbReference type="PANTHER" id="PTHR46730">
    <property type="entry name" value="POLYCYSTIN-1"/>
    <property type="match status" value="1"/>
</dbReference>
<dbReference type="NCBIfam" id="TIGR04131">
    <property type="entry name" value="Bac_Flav_CTERM"/>
    <property type="match status" value="1"/>
</dbReference>
<dbReference type="RefSeq" id="WP_014219033.1">
    <property type="nucleotide sequence ID" value="NZ_LWBO01000034.1"/>
</dbReference>
<feature type="domain" description="PKD" evidence="6">
    <location>
        <begin position="593"/>
        <end position="627"/>
    </location>
</feature>
<evidence type="ECO:0000259" key="6">
    <source>
        <dbReference type="PROSITE" id="PS50093"/>
    </source>
</evidence>
<dbReference type="CDD" id="cd00146">
    <property type="entry name" value="PKD"/>
    <property type="match status" value="2"/>
</dbReference>
<dbReference type="Pfam" id="PF13585">
    <property type="entry name" value="CHU_C"/>
    <property type="match status" value="1"/>
</dbReference>
<dbReference type="Pfam" id="PF13573">
    <property type="entry name" value="SprB"/>
    <property type="match status" value="1"/>
</dbReference>
<dbReference type="SMART" id="SM00089">
    <property type="entry name" value="PKD"/>
    <property type="match status" value="3"/>
</dbReference>
<keyword evidence="4" id="KW-1133">Transmembrane helix</keyword>
<dbReference type="InterPro" id="IPR026341">
    <property type="entry name" value="T9SS_type_B"/>
</dbReference>
<evidence type="ECO:0000256" key="4">
    <source>
        <dbReference type="ARBA" id="ARBA00022989"/>
    </source>
</evidence>
<dbReference type="Gene3D" id="2.60.40.10">
    <property type="entry name" value="Immunoglobulins"/>
    <property type="match status" value="4"/>
</dbReference>
<keyword evidence="3" id="KW-0677">Repeat</keyword>
<keyword evidence="2" id="KW-0812">Transmembrane</keyword>
<keyword evidence="5" id="KW-0472">Membrane</keyword>
<dbReference type="Gene3D" id="2.60.40.740">
    <property type="match status" value="1"/>
</dbReference>
<name>A0ABX3NTB5_9BACT</name>
<protein>
    <recommendedName>
        <fullName evidence="6">PKD domain-containing protein</fullName>
    </recommendedName>
</protein>
<organism evidence="7 8">
    <name type="scientific">Niastella koreensis</name>
    <dbReference type="NCBI Taxonomy" id="354356"/>
    <lineage>
        <taxon>Bacteria</taxon>
        <taxon>Pseudomonadati</taxon>
        <taxon>Bacteroidota</taxon>
        <taxon>Chitinophagia</taxon>
        <taxon>Chitinophagales</taxon>
        <taxon>Chitinophagaceae</taxon>
        <taxon>Niastella</taxon>
    </lineage>
</organism>
<dbReference type="InterPro" id="IPR022409">
    <property type="entry name" value="PKD/Chitinase_dom"/>
</dbReference>
<dbReference type="Proteomes" id="UP000192277">
    <property type="component" value="Unassembled WGS sequence"/>
</dbReference>
<dbReference type="SUPFAM" id="SSF49299">
    <property type="entry name" value="PKD domain"/>
    <property type="match status" value="4"/>
</dbReference>
<keyword evidence="8" id="KW-1185">Reference proteome</keyword>
<gene>
    <name evidence="7" type="ORF">A4D02_11185</name>
</gene>
<dbReference type="InterPro" id="IPR025667">
    <property type="entry name" value="SprB_repeat"/>
</dbReference>
<comment type="subcellular location">
    <subcellularLocation>
        <location evidence="1">Membrane</location>
        <topology evidence="1">Multi-pass membrane protein</topology>
    </subcellularLocation>
</comment>
<dbReference type="PANTHER" id="PTHR46730:SF1">
    <property type="entry name" value="PLAT DOMAIN-CONTAINING PROTEIN"/>
    <property type="match status" value="1"/>
</dbReference>
<dbReference type="PROSITE" id="PS50093">
    <property type="entry name" value="PKD"/>
    <property type="match status" value="2"/>
</dbReference>
<dbReference type="InterPro" id="IPR000601">
    <property type="entry name" value="PKD_dom"/>
</dbReference>
<evidence type="ECO:0000256" key="3">
    <source>
        <dbReference type="ARBA" id="ARBA00022737"/>
    </source>
</evidence>
<evidence type="ECO:0000256" key="5">
    <source>
        <dbReference type="ARBA" id="ARBA00023136"/>
    </source>
</evidence>
<dbReference type="InterPro" id="IPR035986">
    <property type="entry name" value="PKD_dom_sf"/>
</dbReference>
<reference evidence="7 8" key="1">
    <citation type="submission" date="2016-04" db="EMBL/GenBank/DDBJ databases">
        <authorList>
            <person name="Chen L."/>
            <person name="Zhuang W."/>
            <person name="Wang G."/>
        </authorList>
    </citation>
    <scope>NUCLEOTIDE SEQUENCE [LARGE SCALE GENOMIC DNA]</scope>
    <source>
        <strain evidence="8">GR20</strain>
    </source>
</reference>
<sequence length="817" mass="85637">MTKIGLHIGLLFGGLVIATGSLAQTYTPINITGFNQDAIAETGTDATAVTTTSLDLSTNIMYSALFAAINGLGGGLPMNGTIVSGAKTWQLQPYTVNNVMYLSAGAAQANTMAWGNFTLATPASYKAVNLLLFSTERESTINVVCNFTDGTTYNAGNFNIEDWFDGTGWVYGSYGRTKRLTAGPYVTDGVSTQNPRFYQVDLPLSCIDKNKLLQSVTINYLNGTTAAGRLVALALSGVGYTPPVVTPVITQATCTNANGSIALTVSGGNSPYTYAWNTTPVKTTATATNLAPGNYTCTITEADNCPVTYTGTVPTTPMPVLTASANPAAVCAGSPVALSVAVSGGTLLSYTWNPGNVTGANVSVTPTANTTYTVSGMDANGCNVSASVPVTLLPTPASTFTINPANVCLNTPQTITYTGNAANTATYNWFGFAGATVQSGSGQGPYSILFNNPGNYNLQLQVTENGCVSTITTNPGVISAPVNAAFTVSESSVCAGSTITATYTGSGAGTATATWSWGGGAVQTGTGFGPYTVKYDKNGLISLTVKDGACTSTAPSVVINVTPKPVVDFAPDALAGCFPFTVTFKNNTQNGDAYKWEFGDGNTSTGVNPSNTYNSPGVYTVKLVASELGKCSDSITKTNLITVKDFPNADFTVNPSANKPLELHEANFSFVNGSSGAVTYKWDFGDNTNSTLANATHQYQQPGNYVVTLHAINDIGCEDTAVRQFMMVIPDKVLVIPNIFSPNGDGVNDTWEIAGLRGVTNCSVEIFNRWGQQVYNSHEYNVPWDGTWKGKPLPVGTFYYIIKTATRNFNGWVALIR</sequence>
<dbReference type="Pfam" id="PF18911">
    <property type="entry name" value="PKD_4"/>
    <property type="match status" value="2"/>
</dbReference>
<dbReference type="InterPro" id="IPR013783">
    <property type="entry name" value="Ig-like_fold"/>
</dbReference>
<accession>A0ABX3NTB5</accession>
<evidence type="ECO:0000256" key="2">
    <source>
        <dbReference type="ARBA" id="ARBA00022692"/>
    </source>
</evidence>
<evidence type="ECO:0000313" key="8">
    <source>
        <dbReference type="Proteomes" id="UP000192277"/>
    </source>
</evidence>
<comment type="caution">
    <text evidence="7">The sequence shown here is derived from an EMBL/GenBank/DDBJ whole genome shotgun (WGS) entry which is preliminary data.</text>
</comment>
<evidence type="ECO:0000313" key="7">
    <source>
        <dbReference type="EMBL" id="OQP44027.1"/>
    </source>
</evidence>
<evidence type="ECO:0000256" key="1">
    <source>
        <dbReference type="ARBA" id="ARBA00004141"/>
    </source>
</evidence>